<feature type="domain" description="AB hydrolase-1" evidence="2">
    <location>
        <begin position="72"/>
        <end position="326"/>
    </location>
</feature>
<dbReference type="PROSITE" id="PS51257">
    <property type="entry name" value="PROKAR_LIPOPROTEIN"/>
    <property type="match status" value="1"/>
</dbReference>
<evidence type="ECO:0000313" key="4">
    <source>
        <dbReference type="Proteomes" id="UP000315540"/>
    </source>
</evidence>
<gene>
    <name evidence="3" type="ORF">FHK87_19275</name>
</gene>
<dbReference type="Gene3D" id="3.40.50.1820">
    <property type="entry name" value="alpha/beta hydrolase"/>
    <property type="match status" value="1"/>
</dbReference>
<keyword evidence="4" id="KW-1185">Reference proteome</keyword>
<dbReference type="RefSeq" id="WP_140595418.1">
    <property type="nucleotide sequence ID" value="NZ_VFWZ01000007.1"/>
</dbReference>
<evidence type="ECO:0000313" key="3">
    <source>
        <dbReference type="EMBL" id="TPN83365.1"/>
    </source>
</evidence>
<evidence type="ECO:0000256" key="1">
    <source>
        <dbReference type="ARBA" id="ARBA00022801"/>
    </source>
</evidence>
<dbReference type="Proteomes" id="UP000315540">
    <property type="component" value="Unassembled WGS sequence"/>
</dbReference>
<evidence type="ECO:0000259" key="2">
    <source>
        <dbReference type="Pfam" id="PF00561"/>
    </source>
</evidence>
<dbReference type="InterPro" id="IPR000639">
    <property type="entry name" value="Epox_hydrolase-like"/>
</dbReference>
<dbReference type="AlphaFoldDB" id="A0A504J407"/>
<organism evidence="3 4">
    <name type="scientific">Aquimarina algicola</name>
    <dbReference type="NCBI Taxonomy" id="2589995"/>
    <lineage>
        <taxon>Bacteria</taxon>
        <taxon>Pseudomonadati</taxon>
        <taxon>Bacteroidota</taxon>
        <taxon>Flavobacteriia</taxon>
        <taxon>Flavobacteriales</taxon>
        <taxon>Flavobacteriaceae</taxon>
        <taxon>Aquimarina</taxon>
    </lineage>
</organism>
<dbReference type="GO" id="GO:0016787">
    <property type="term" value="F:hydrolase activity"/>
    <property type="evidence" value="ECO:0007669"/>
    <property type="project" value="UniProtKB-KW"/>
</dbReference>
<comment type="caution">
    <text evidence="3">The sequence shown here is derived from an EMBL/GenBank/DDBJ whole genome shotgun (WGS) entry which is preliminary data.</text>
</comment>
<dbReference type="SUPFAM" id="SSF53474">
    <property type="entry name" value="alpha/beta-Hydrolases"/>
    <property type="match status" value="1"/>
</dbReference>
<dbReference type="Pfam" id="PF00561">
    <property type="entry name" value="Abhydrolase_1"/>
    <property type="match status" value="1"/>
</dbReference>
<protein>
    <submittedName>
        <fullName evidence="3">Alpha/beta hydrolase</fullName>
    </submittedName>
</protein>
<sequence>MKLIKQTMIQVLVICIMMVSCNSTEEDFETSESIEENLLDNSTKVNEKIQENFINVNGVKLHYLAKGNPKKPLLLFIHGAPERAEAWLDYLDFFSKDYYAVAYTTRGTFPSSIPKAIEAYTGVERAKDGHLLAKKLGYDEYSLITHDWGCSTGWQMAITYPNAVKKFVAMSVPHPGISSRGYHEVKAHRKKVDAYVPLIRKGKSPWNRKGSSANNFKHLRNILLTKRSRKHISSSLLHKYEESWKYDNGASIDGNYNQYKALDFPPQYLQQCSLVPSIIVKTPVLQIYGELDRFTGFQVYDLPNNDCSVNIEYVGFKDGDHWIHHEYKTEIMDKIRRFLKK</sequence>
<reference evidence="3 4" key="1">
    <citation type="submission" date="2019-06" db="EMBL/GenBank/DDBJ databases">
        <authorList>
            <person name="Meng X."/>
        </authorList>
    </citation>
    <scope>NUCLEOTIDE SEQUENCE [LARGE SCALE GENOMIC DNA]</scope>
    <source>
        <strain evidence="3 4">M625</strain>
    </source>
</reference>
<dbReference type="EMBL" id="VFWZ01000007">
    <property type="protein sequence ID" value="TPN83365.1"/>
    <property type="molecule type" value="Genomic_DNA"/>
</dbReference>
<proteinExistence type="predicted"/>
<dbReference type="PANTHER" id="PTHR43329">
    <property type="entry name" value="EPOXIDE HYDROLASE"/>
    <property type="match status" value="1"/>
</dbReference>
<accession>A0A504J407</accession>
<keyword evidence="1 3" id="KW-0378">Hydrolase</keyword>
<dbReference type="OrthoDB" id="9796770at2"/>
<dbReference type="InterPro" id="IPR000073">
    <property type="entry name" value="AB_hydrolase_1"/>
</dbReference>
<dbReference type="PRINTS" id="PR00412">
    <property type="entry name" value="EPOXHYDRLASE"/>
</dbReference>
<dbReference type="InterPro" id="IPR029058">
    <property type="entry name" value="AB_hydrolase_fold"/>
</dbReference>
<name>A0A504J407_9FLAO</name>